<name>A0A0R3D3K6_9BRAD</name>
<evidence type="ECO:0000259" key="3">
    <source>
        <dbReference type="Pfam" id="PF05598"/>
    </source>
</evidence>
<evidence type="ECO:0000313" key="26">
    <source>
        <dbReference type="EMBL" id="KRQ14825.1"/>
    </source>
</evidence>
<dbReference type="EMBL" id="LJYG01000106">
    <property type="protein sequence ID" value="KRQ04298.1"/>
    <property type="molecule type" value="Genomic_DNA"/>
</dbReference>
<sequence length="443" mass="49324">MMADEGLFGELPDQSAPRTEAVPRGAPRLREPVRNQVELRAVDIDSLIGQDHLARVIWAYVEGLDLSELEDRVKARENRPGHPAPSPRLLLALWLYATSDGVGSARALDRLCDSHDVYRWLCGGVSLNYHTLSDFRVGCADLLDRLLVEHLVALNEAGLIDLEKLTQDGVRIRANAGAGSFRREATLGRQMAQAKAVVEELKREVDADPEASSRRIRAARERAARERSERVQAAQRALDEIKRKRKQLDEKGGNGKKPKEPRASTTDPQARVMKMADAGFRPAYNVQVASAAGELIVVTVDIDNNGSDRGLMRPMLERTRTRLKRLPRRYLADGGFCSGEDIEWAHGEGVEVYCPPPNSRSGVDPFLPRSSDGPGVAAWRARMASEAGKAQYKARTICECIHARWRNWDLRQLTVRGIEKVRAVVLWYALTNNILQGHQLAKA</sequence>
<dbReference type="EMBL" id="LJYG01000040">
    <property type="protein sequence ID" value="KRQ15669.1"/>
    <property type="molecule type" value="Genomic_DNA"/>
</dbReference>
<evidence type="ECO:0000313" key="37">
    <source>
        <dbReference type="Proteomes" id="UP000051936"/>
    </source>
</evidence>
<evidence type="ECO:0000313" key="10">
    <source>
        <dbReference type="EMBL" id="KRQ04949.1"/>
    </source>
</evidence>
<protein>
    <submittedName>
        <fullName evidence="9">Transposase</fullName>
    </submittedName>
</protein>
<dbReference type="Pfam" id="PF05598">
    <property type="entry name" value="DUF772"/>
    <property type="match status" value="1"/>
</dbReference>
<evidence type="ECO:0000313" key="29">
    <source>
        <dbReference type="EMBL" id="KRQ15413.1"/>
    </source>
</evidence>
<feature type="region of interest" description="Disordered" evidence="1">
    <location>
        <begin position="1"/>
        <end position="26"/>
    </location>
</feature>
<evidence type="ECO:0000313" key="12">
    <source>
        <dbReference type="EMBL" id="KRQ07345.1"/>
    </source>
</evidence>
<evidence type="ECO:0000313" key="35">
    <source>
        <dbReference type="EMBL" id="KRQ16609.1"/>
    </source>
</evidence>
<dbReference type="EMBL" id="LJYG01000079">
    <property type="protein sequence ID" value="KRQ11452.1"/>
    <property type="molecule type" value="Genomic_DNA"/>
</dbReference>
<dbReference type="EMBL" id="LJYG01000051">
    <property type="protein sequence ID" value="KRQ13758.1"/>
    <property type="molecule type" value="Genomic_DNA"/>
</dbReference>
<dbReference type="EMBL" id="LJYG01000042">
    <property type="protein sequence ID" value="KRQ15492.1"/>
    <property type="molecule type" value="Genomic_DNA"/>
</dbReference>
<dbReference type="EMBL" id="LJYG01000116">
    <property type="protein sequence ID" value="KRQ00001.1"/>
    <property type="molecule type" value="Genomic_DNA"/>
</dbReference>
<evidence type="ECO:0000313" key="18">
    <source>
        <dbReference type="EMBL" id="KRQ13758.1"/>
    </source>
</evidence>
<dbReference type="NCBIfam" id="NF033551">
    <property type="entry name" value="transpos_IS1182"/>
    <property type="match status" value="1"/>
</dbReference>
<evidence type="ECO:0000313" key="17">
    <source>
        <dbReference type="EMBL" id="KRQ13705.1"/>
    </source>
</evidence>
<feature type="compositionally biased region" description="Basic and acidic residues" evidence="1">
    <location>
        <begin position="237"/>
        <end position="262"/>
    </location>
</feature>
<dbReference type="GO" id="GO:0004803">
    <property type="term" value="F:transposase activity"/>
    <property type="evidence" value="ECO:0007669"/>
    <property type="project" value="InterPro"/>
</dbReference>
<dbReference type="EMBL" id="LJYG01000053">
    <property type="protein sequence ID" value="KRQ13627.1"/>
    <property type="molecule type" value="Genomic_DNA"/>
</dbReference>
<dbReference type="EMBL" id="LJYG01000030">
    <property type="protein sequence ID" value="KRQ15989.1"/>
    <property type="molecule type" value="Genomic_DNA"/>
</dbReference>
<dbReference type="GO" id="GO:0003677">
    <property type="term" value="F:DNA binding"/>
    <property type="evidence" value="ECO:0007669"/>
    <property type="project" value="InterPro"/>
</dbReference>
<evidence type="ECO:0000313" key="31">
    <source>
        <dbReference type="EMBL" id="KRQ15577.1"/>
    </source>
</evidence>
<dbReference type="EMBL" id="LJYG01000049">
    <property type="protein sequence ID" value="KRQ14223.1"/>
    <property type="molecule type" value="Genomic_DNA"/>
</dbReference>
<dbReference type="EMBL" id="LJYG01000050">
    <property type="protein sequence ID" value="KRQ13909.1"/>
    <property type="molecule type" value="Genomic_DNA"/>
</dbReference>
<evidence type="ECO:0000313" key="16">
    <source>
        <dbReference type="EMBL" id="KRQ13627.1"/>
    </source>
</evidence>
<evidence type="ECO:0000313" key="25">
    <source>
        <dbReference type="EMBL" id="KRQ14814.1"/>
    </source>
</evidence>
<feature type="compositionally biased region" description="Basic and acidic residues" evidence="1">
    <location>
        <begin position="218"/>
        <end position="230"/>
    </location>
</feature>
<evidence type="ECO:0000313" key="32">
    <source>
        <dbReference type="EMBL" id="KRQ15669.1"/>
    </source>
</evidence>
<evidence type="ECO:0000313" key="33">
    <source>
        <dbReference type="EMBL" id="KRQ15989.1"/>
    </source>
</evidence>
<dbReference type="EMBL" id="LJYG01000045">
    <property type="protein sequence ID" value="KRQ14825.1"/>
    <property type="molecule type" value="Genomic_DNA"/>
</dbReference>
<evidence type="ECO:0000313" key="15">
    <source>
        <dbReference type="EMBL" id="KRQ11452.1"/>
    </source>
</evidence>
<dbReference type="EMBL" id="LJYG01000045">
    <property type="protein sequence ID" value="KRQ14971.1"/>
    <property type="molecule type" value="Genomic_DNA"/>
</dbReference>
<keyword evidence="37" id="KW-1185">Reference proteome</keyword>
<evidence type="ECO:0000313" key="8">
    <source>
        <dbReference type="EMBL" id="KRQ02530.1"/>
    </source>
</evidence>
<evidence type="ECO:0000313" key="19">
    <source>
        <dbReference type="EMBL" id="KRQ13909.1"/>
    </source>
</evidence>
<evidence type="ECO:0000313" key="30">
    <source>
        <dbReference type="EMBL" id="KRQ15492.1"/>
    </source>
</evidence>
<dbReference type="EMBL" id="LJYG01000099">
    <property type="protein sequence ID" value="KRQ07345.1"/>
    <property type="molecule type" value="Genomic_DNA"/>
</dbReference>
<dbReference type="PANTHER" id="PTHR33408">
    <property type="entry name" value="TRANSPOSASE"/>
    <property type="match status" value="1"/>
</dbReference>
<evidence type="ECO:0000313" key="14">
    <source>
        <dbReference type="EMBL" id="KRQ07588.1"/>
    </source>
</evidence>
<dbReference type="EMBL" id="LJYG01000112">
    <property type="protein sequence ID" value="KRQ00568.1"/>
    <property type="molecule type" value="Genomic_DNA"/>
</dbReference>
<dbReference type="EMBL" id="LJYG01000116">
    <property type="protein sequence ID" value="KRQ00296.1"/>
    <property type="molecule type" value="Genomic_DNA"/>
</dbReference>
<dbReference type="AlphaFoldDB" id="A0A0R3D3K6"/>
<dbReference type="EMBL" id="LJYG01000046">
    <property type="protein sequence ID" value="KRQ14814.1"/>
    <property type="molecule type" value="Genomic_DNA"/>
</dbReference>
<evidence type="ECO:0000313" key="28">
    <source>
        <dbReference type="EMBL" id="KRQ15270.1"/>
    </source>
</evidence>
<proteinExistence type="predicted"/>
<dbReference type="Proteomes" id="UP000051936">
    <property type="component" value="Unassembled WGS sequence"/>
</dbReference>
<dbReference type="EMBL" id="LJYG01000047">
    <property type="protein sequence ID" value="KRQ14768.1"/>
    <property type="molecule type" value="Genomic_DNA"/>
</dbReference>
<dbReference type="EMBL" id="LJYG01000023">
    <property type="protein sequence ID" value="KRQ16751.1"/>
    <property type="molecule type" value="Genomic_DNA"/>
</dbReference>
<dbReference type="InterPro" id="IPR002559">
    <property type="entry name" value="Transposase_11"/>
</dbReference>
<feature type="region of interest" description="Disordered" evidence="1">
    <location>
        <begin position="202"/>
        <end position="269"/>
    </location>
</feature>
<dbReference type="EMBL" id="LJYG01000043">
    <property type="protein sequence ID" value="KRQ15413.1"/>
    <property type="molecule type" value="Genomic_DNA"/>
</dbReference>
<dbReference type="EMBL" id="LJYG01000052">
    <property type="protein sequence ID" value="KRQ13705.1"/>
    <property type="molecule type" value="Genomic_DNA"/>
</dbReference>
<dbReference type="EMBL" id="LJYG01000044">
    <property type="protein sequence ID" value="KRQ15270.1"/>
    <property type="molecule type" value="Genomic_DNA"/>
</dbReference>
<dbReference type="EMBL" id="LJYG01000026">
    <property type="protein sequence ID" value="KRQ16548.1"/>
    <property type="molecule type" value="Genomic_DNA"/>
</dbReference>
<dbReference type="InterPro" id="IPR047629">
    <property type="entry name" value="IS1182_transpos"/>
</dbReference>
<evidence type="ECO:0000313" key="4">
    <source>
        <dbReference type="EMBL" id="KRQ00001.1"/>
    </source>
</evidence>
<dbReference type="RefSeq" id="WP_057742559.1">
    <property type="nucleotide sequence ID" value="NZ_LJYG01000023.1"/>
</dbReference>
<evidence type="ECO:0000313" key="7">
    <source>
        <dbReference type="EMBL" id="KRQ01932.1"/>
    </source>
</evidence>
<evidence type="ECO:0000313" key="11">
    <source>
        <dbReference type="EMBL" id="KRQ05620.1"/>
    </source>
</evidence>
<evidence type="ECO:0000313" key="21">
    <source>
        <dbReference type="EMBL" id="KRQ14366.1"/>
    </source>
</evidence>
<evidence type="ECO:0000313" key="13">
    <source>
        <dbReference type="EMBL" id="KRQ07403.1"/>
    </source>
</evidence>
<dbReference type="EMBL" id="LJYG01000047">
    <property type="protein sequence ID" value="KRQ14493.1"/>
    <property type="molecule type" value="Genomic_DNA"/>
</dbReference>
<evidence type="ECO:0000259" key="2">
    <source>
        <dbReference type="Pfam" id="PF01609"/>
    </source>
</evidence>
<dbReference type="EMBL" id="LJYG01000048">
    <property type="protein sequence ID" value="KRQ14366.1"/>
    <property type="molecule type" value="Genomic_DNA"/>
</dbReference>
<evidence type="ECO:0000313" key="24">
    <source>
        <dbReference type="EMBL" id="KRQ14768.1"/>
    </source>
</evidence>
<feature type="domain" description="Transposase IS4-like" evidence="2">
    <location>
        <begin position="278"/>
        <end position="430"/>
    </location>
</feature>
<evidence type="ECO:0000313" key="20">
    <source>
        <dbReference type="EMBL" id="KRQ14223.1"/>
    </source>
</evidence>
<evidence type="ECO:0000313" key="5">
    <source>
        <dbReference type="EMBL" id="KRQ00296.1"/>
    </source>
</evidence>
<evidence type="ECO:0000313" key="6">
    <source>
        <dbReference type="EMBL" id="KRQ00568.1"/>
    </source>
</evidence>
<dbReference type="Pfam" id="PF01609">
    <property type="entry name" value="DDE_Tnp_1"/>
    <property type="match status" value="1"/>
</dbReference>
<dbReference type="EMBL" id="LJYG01000097">
    <property type="protein sequence ID" value="KRQ07588.1"/>
    <property type="molecule type" value="Genomic_DNA"/>
</dbReference>
<dbReference type="InterPro" id="IPR008490">
    <property type="entry name" value="Transposase_InsH_N"/>
</dbReference>
<gene>
    <name evidence="36" type="ORF">AOQ71_04785</name>
    <name evidence="35" type="ORF">AOQ71_05010</name>
    <name evidence="34" type="ORF">AOQ71_06295</name>
    <name evidence="33" type="ORF">AOQ71_07025</name>
    <name evidence="32" type="ORF">AOQ71_08165</name>
    <name evidence="31" type="ORF">AOQ71_08435</name>
    <name evidence="30" type="ORF">AOQ71_08850</name>
    <name evidence="29" type="ORF">AOQ71_09265</name>
    <name evidence="28" type="ORF">AOQ71_09695</name>
    <name evidence="26" type="ORF">AOQ71_10350</name>
    <name evidence="27" type="ORF">AOQ71_11205</name>
    <name evidence="25" type="ORF">AOQ71_11210</name>
    <name evidence="23" type="ORF">AOQ71_11280</name>
    <name evidence="24" type="ORF">AOQ71_12950</name>
    <name evidence="21" type="ORF">AOQ71_12955</name>
    <name evidence="22" type="ORF">AOQ71_13155</name>
    <name evidence="20" type="ORF">AOQ71_13160</name>
    <name evidence="19" type="ORF">AOQ71_13435</name>
    <name evidence="18" type="ORF">AOQ71_13460</name>
    <name evidence="17" type="ORF">AOQ71_14090</name>
    <name evidence="16" type="ORF">AOQ71_14250</name>
    <name evidence="15" type="ORF">AOQ71_17820</name>
    <name evidence="14" type="ORF">AOQ71_23805</name>
    <name evidence="13" type="ORF">AOQ71_24025</name>
    <name evidence="12" type="ORF">AOQ71_24840</name>
    <name evidence="11" type="ORF">AOQ71_28880</name>
    <name evidence="10" type="ORF">AOQ71_29320</name>
    <name evidence="9" type="ORF">AOQ71_29855</name>
    <name evidence="8" type="ORF">AOQ71_35595</name>
    <name evidence="7" type="ORF">AOQ71_35600</name>
    <name evidence="6" type="ORF">AOQ71_36530</name>
    <name evidence="4" type="ORF">AOQ71_40285</name>
    <name evidence="5" type="ORF">AOQ71_42020</name>
</gene>
<dbReference type="EMBL" id="LJYG01000048">
    <property type="protein sequence ID" value="KRQ14401.1"/>
    <property type="molecule type" value="Genomic_DNA"/>
</dbReference>
<dbReference type="EMBL" id="LJYG01000025">
    <property type="protein sequence ID" value="KRQ16609.1"/>
    <property type="molecule type" value="Genomic_DNA"/>
</dbReference>
<evidence type="ECO:0000313" key="27">
    <source>
        <dbReference type="EMBL" id="KRQ14971.1"/>
    </source>
</evidence>
<dbReference type="EMBL" id="LJYG01000105">
    <property type="protein sequence ID" value="KRQ04949.1"/>
    <property type="molecule type" value="Genomic_DNA"/>
</dbReference>
<evidence type="ECO:0000313" key="23">
    <source>
        <dbReference type="EMBL" id="KRQ14493.1"/>
    </source>
</evidence>
<evidence type="ECO:0000313" key="36">
    <source>
        <dbReference type="EMBL" id="KRQ16751.1"/>
    </source>
</evidence>
<dbReference type="EMBL" id="LJYG01000104">
    <property type="protein sequence ID" value="KRQ05620.1"/>
    <property type="molecule type" value="Genomic_DNA"/>
</dbReference>
<dbReference type="PANTHER" id="PTHR33408:SF4">
    <property type="entry name" value="TRANSPOSASE DDE DOMAIN-CONTAINING PROTEIN"/>
    <property type="match status" value="1"/>
</dbReference>
<dbReference type="EMBL" id="LJYG01000111">
    <property type="protein sequence ID" value="KRQ01932.1"/>
    <property type="molecule type" value="Genomic_DNA"/>
</dbReference>
<dbReference type="EMBL" id="LJYG01000041">
    <property type="protein sequence ID" value="KRQ15577.1"/>
    <property type="molecule type" value="Genomic_DNA"/>
</dbReference>
<evidence type="ECO:0000313" key="22">
    <source>
        <dbReference type="EMBL" id="KRQ14401.1"/>
    </source>
</evidence>
<evidence type="ECO:0000313" key="34">
    <source>
        <dbReference type="EMBL" id="KRQ16548.1"/>
    </source>
</evidence>
<reference evidence="9 37" key="1">
    <citation type="submission" date="2015-09" db="EMBL/GenBank/DDBJ databases">
        <title>Draft Genome Sequence of Bradyrhizobium manausense Strain BR 3351T, a Novel Symbiotic Nitrogen-Fixing Alphaproteobacterium Isolated from Brazilian Amazon Rain Forest.</title>
        <authorList>
            <person name="De Araujo J.L."/>
            <person name="Zilli J.E."/>
        </authorList>
    </citation>
    <scope>NUCLEOTIDE SEQUENCE [LARGE SCALE GENOMIC DNA]</scope>
    <source>
        <strain evidence="9 37">BR3351</strain>
    </source>
</reference>
<comment type="caution">
    <text evidence="9">The sequence shown here is derived from an EMBL/GenBank/DDBJ whole genome shotgun (WGS) entry which is preliminary data.</text>
</comment>
<evidence type="ECO:0000313" key="9">
    <source>
        <dbReference type="EMBL" id="KRQ04298.1"/>
    </source>
</evidence>
<dbReference type="GO" id="GO:0006313">
    <property type="term" value="P:DNA transposition"/>
    <property type="evidence" value="ECO:0007669"/>
    <property type="project" value="InterPro"/>
</dbReference>
<dbReference type="EMBL" id="LJYG01000110">
    <property type="protein sequence ID" value="KRQ02530.1"/>
    <property type="molecule type" value="Genomic_DNA"/>
</dbReference>
<dbReference type="EMBL" id="LJYG01000098">
    <property type="protein sequence ID" value="KRQ07403.1"/>
    <property type="molecule type" value="Genomic_DNA"/>
</dbReference>
<feature type="domain" description="Transposase InsH N-terminal" evidence="3">
    <location>
        <begin position="43"/>
        <end position="136"/>
    </location>
</feature>
<dbReference type="OrthoDB" id="9774608at2"/>
<organism evidence="9 37">
    <name type="scientific">Bradyrhizobium manausense</name>
    <dbReference type="NCBI Taxonomy" id="989370"/>
    <lineage>
        <taxon>Bacteria</taxon>
        <taxon>Pseudomonadati</taxon>
        <taxon>Pseudomonadota</taxon>
        <taxon>Alphaproteobacteria</taxon>
        <taxon>Hyphomicrobiales</taxon>
        <taxon>Nitrobacteraceae</taxon>
        <taxon>Bradyrhizobium</taxon>
    </lineage>
</organism>
<evidence type="ECO:0000256" key="1">
    <source>
        <dbReference type="SAM" id="MobiDB-lite"/>
    </source>
</evidence>
<accession>A0A0R3D3K6</accession>